<gene>
    <name evidence="3" type="ORF">AMATHDRAFT_69578</name>
</gene>
<reference evidence="3 4" key="1">
    <citation type="submission" date="2014-02" db="EMBL/GenBank/DDBJ databases">
        <title>Transposable element dynamics among asymbiotic and ectomycorrhizal Amanita fungi.</title>
        <authorList>
            <consortium name="DOE Joint Genome Institute"/>
            <person name="Hess J."/>
            <person name="Skrede I."/>
            <person name="Wolfe B."/>
            <person name="LaButti K."/>
            <person name="Ohm R.A."/>
            <person name="Grigoriev I.V."/>
            <person name="Pringle A."/>
        </authorList>
    </citation>
    <scope>NUCLEOTIDE SEQUENCE [LARGE SCALE GENOMIC DNA]</scope>
    <source>
        <strain evidence="3 4">SKay4041</strain>
    </source>
</reference>
<feature type="transmembrane region" description="Helical" evidence="1">
    <location>
        <begin position="122"/>
        <end position="140"/>
    </location>
</feature>
<feature type="transmembrane region" description="Helical" evidence="1">
    <location>
        <begin position="239"/>
        <end position="259"/>
    </location>
</feature>
<feature type="transmembrane region" description="Helical" evidence="1">
    <location>
        <begin position="50"/>
        <end position="69"/>
    </location>
</feature>
<dbReference type="AlphaFoldDB" id="A0A2A9NFK2"/>
<sequence>MPVLPRDYDPAIVSNAVSALLVGYLINGGLFGMLCMQLYYYYFSFPKDALWIKLNVYFIIILEILQTAFSTYDAWSFFASNAPNLGVTYYIWLTVPCLGGVVSFICHIFFAYRIWVITSSKILPAIVSVVATCALISMSLAADRTRFVTTWDAFGTARVFILVGIGAISLFLCDLLIVIFMTYALRRSSSALHIPRTQRLVDRITAAVIETGLLTAMMAMLGMIFYVALGLSGSNCSPYFLLFFLPLTKFYSNAFMALLNSRKIHKDSVYSDHVSVPVTLRWTSQGDRSTTVHGSQTDCSDTRLQRCCSVSDT</sequence>
<proteinExistence type="predicted"/>
<protein>
    <recommendedName>
        <fullName evidence="2">DUF6534 domain-containing protein</fullName>
    </recommendedName>
</protein>
<evidence type="ECO:0000256" key="1">
    <source>
        <dbReference type="SAM" id="Phobius"/>
    </source>
</evidence>
<accession>A0A2A9NFK2</accession>
<dbReference type="OrthoDB" id="2536347at2759"/>
<dbReference type="Pfam" id="PF20152">
    <property type="entry name" value="DUF6534"/>
    <property type="match status" value="1"/>
</dbReference>
<keyword evidence="1" id="KW-0472">Membrane</keyword>
<feature type="domain" description="DUF6534" evidence="2">
    <location>
        <begin position="171"/>
        <end position="263"/>
    </location>
</feature>
<evidence type="ECO:0000259" key="2">
    <source>
        <dbReference type="Pfam" id="PF20152"/>
    </source>
</evidence>
<dbReference type="EMBL" id="KZ302180">
    <property type="protein sequence ID" value="PFH46546.1"/>
    <property type="molecule type" value="Genomic_DNA"/>
</dbReference>
<dbReference type="Proteomes" id="UP000242287">
    <property type="component" value="Unassembled WGS sequence"/>
</dbReference>
<organism evidence="3 4">
    <name type="scientific">Amanita thiersii Skay4041</name>
    <dbReference type="NCBI Taxonomy" id="703135"/>
    <lineage>
        <taxon>Eukaryota</taxon>
        <taxon>Fungi</taxon>
        <taxon>Dikarya</taxon>
        <taxon>Basidiomycota</taxon>
        <taxon>Agaricomycotina</taxon>
        <taxon>Agaricomycetes</taxon>
        <taxon>Agaricomycetidae</taxon>
        <taxon>Agaricales</taxon>
        <taxon>Pluteineae</taxon>
        <taxon>Amanitaceae</taxon>
        <taxon>Amanita</taxon>
    </lineage>
</organism>
<dbReference type="PANTHER" id="PTHR40465:SF1">
    <property type="entry name" value="DUF6534 DOMAIN-CONTAINING PROTEIN"/>
    <property type="match status" value="1"/>
</dbReference>
<feature type="transmembrane region" description="Helical" evidence="1">
    <location>
        <begin position="160"/>
        <end position="185"/>
    </location>
</feature>
<keyword evidence="4" id="KW-1185">Reference proteome</keyword>
<feature type="transmembrane region" description="Helical" evidence="1">
    <location>
        <begin position="206"/>
        <end position="227"/>
    </location>
</feature>
<dbReference type="InterPro" id="IPR045339">
    <property type="entry name" value="DUF6534"/>
</dbReference>
<evidence type="ECO:0000313" key="4">
    <source>
        <dbReference type="Proteomes" id="UP000242287"/>
    </source>
</evidence>
<dbReference type="PANTHER" id="PTHR40465">
    <property type="entry name" value="CHROMOSOME 1, WHOLE GENOME SHOTGUN SEQUENCE"/>
    <property type="match status" value="1"/>
</dbReference>
<keyword evidence="1" id="KW-1133">Transmembrane helix</keyword>
<feature type="transmembrane region" description="Helical" evidence="1">
    <location>
        <begin position="89"/>
        <end position="110"/>
    </location>
</feature>
<evidence type="ECO:0000313" key="3">
    <source>
        <dbReference type="EMBL" id="PFH46546.1"/>
    </source>
</evidence>
<name>A0A2A9NFK2_9AGAR</name>
<feature type="transmembrane region" description="Helical" evidence="1">
    <location>
        <begin position="20"/>
        <end position="43"/>
    </location>
</feature>
<keyword evidence="1" id="KW-0812">Transmembrane</keyword>